<evidence type="ECO:0000256" key="1">
    <source>
        <dbReference type="ARBA" id="ARBA00003142"/>
    </source>
</evidence>
<evidence type="ECO:0000256" key="11">
    <source>
        <dbReference type="ARBA" id="ARBA00022989"/>
    </source>
</evidence>
<dbReference type="FunCoup" id="A7TE80">
    <property type="interactions" value="748"/>
</dbReference>
<keyword evidence="8 16" id="KW-0808">Transferase</keyword>
<evidence type="ECO:0000256" key="4">
    <source>
        <dbReference type="ARBA" id="ARBA00011969"/>
    </source>
</evidence>
<dbReference type="EC" id="2.4.1.257" evidence="4 16"/>
<dbReference type="AlphaFoldDB" id="A7TE80"/>
<dbReference type="Proteomes" id="UP000000267">
    <property type="component" value="Unassembled WGS sequence"/>
</dbReference>
<protein>
    <recommendedName>
        <fullName evidence="6 16">Alpha-1,3/1,6-mannosyltransferase ALG2</fullName>
        <ecNumber evidence="5 16">2.4.1.132</ecNumber>
        <ecNumber evidence="4 16">2.4.1.257</ecNumber>
    </recommendedName>
    <alternativeName>
        <fullName evidence="16">GDP-Man:Man(1)GlcNAc(2)-PP-Dol alpha-1,3-mannosyltransferase</fullName>
    </alternativeName>
</protein>
<dbReference type="Pfam" id="PF00534">
    <property type="entry name" value="Glycos_transf_1"/>
    <property type="match status" value="1"/>
</dbReference>
<sequence>MSESDTKKLKVAFIHPDLGIGGAERLVVDAAMGLQEKGHKIDIFTSHCDMSHCFEEVKSGKLNVEVHGDSLPTTIGGKFYIICSNLRQLFLIFRMILSGKINEYDVFFVDQLSTCVPLIHLFSSGKILFYCHFPDMLLASRTSLLKKIYRIPFDILEQYTISVADSIVVNSNFTKSIYEKTFKYISNVPDVVYPCVDTSANVVIQDVDKSIFKKLLKEDDIFYLSINRYERKKDISLAIKSFGQSVERYSKNCRLVICGGYDERVTENVEYLEELKKETKELGMDFVVGFYQKLVDQDYLNSFDSSNAKVIFLTSISSSLKELLLEKTEMLLYTPSFEHFGIVPLEAMINGKPVLAVNCGGPLETVESLDININATETTGWLKEPNPQDWASAINEYAQIRKDKSGTYDKVNFKKSGPKRVAKLFSRDAMTANIENNIDKMIWKDNLRYPWEIALTVTFNILLQSTISKILPNNIIPFLFLSLLVGVVFKSKTWSLYWLAMSAFLYFS</sequence>
<dbReference type="RefSeq" id="XP_001647260.1">
    <property type="nucleotide sequence ID" value="XM_001647210.1"/>
</dbReference>
<dbReference type="InterPro" id="IPR028098">
    <property type="entry name" value="Glyco_trans_4-like_N"/>
</dbReference>
<comment type="function">
    <text evidence="1 16">Mannosylates Man(2)GlcNAc(2)-dolichol diphosphate and Man(1)GlcNAc(2)-dolichol diphosphate to form Man(3)GlcNAc(2)-dolichol diphosphate.</text>
</comment>
<keyword evidence="20" id="KW-1185">Reference proteome</keyword>
<dbReference type="GO" id="GO:0005789">
    <property type="term" value="C:endoplasmic reticulum membrane"/>
    <property type="evidence" value="ECO:0007669"/>
    <property type="project" value="UniProtKB-SubCell"/>
</dbReference>
<dbReference type="GO" id="GO:0102704">
    <property type="term" value="F:GDP-Man:Man(2)GlcNAc(2)-PP-Dol alpha-1,6-mannosyltransferase activity"/>
    <property type="evidence" value="ECO:0007669"/>
    <property type="project" value="UniProtKB-UniRule"/>
</dbReference>
<evidence type="ECO:0000256" key="2">
    <source>
        <dbReference type="ARBA" id="ARBA00004477"/>
    </source>
</evidence>
<dbReference type="CDD" id="cd03805">
    <property type="entry name" value="GT4_ALG2-like"/>
    <property type="match status" value="1"/>
</dbReference>
<dbReference type="KEGG" id="vpo:Kpol_1002p49"/>
<evidence type="ECO:0000256" key="9">
    <source>
        <dbReference type="ARBA" id="ARBA00022692"/>
    </source>
</evidence>
<dbReference type="FunFam" id="3.40.50.2000:FF:000222">
    <property type="entry name" value="Alpha-1,3-mannosyltransferase ALG2"/>
    <property type="match status" value="1"/>
</dbReference>
<dbReference type="GO" id="GO:0033164">
    <property type="term" value="F:initiation-specific glycolipid 1,6-alpha-mannosyltransferase activity"/>
    <property type="evidence" value="ECO:0007669"/>
    <property type="project" value="EnsemblFungi"/>
</dbReference>
<dbReference type="UniPathway" id="UPA00378"/>
<evidence type="ECO:0000259" key="17">
    <source>
        <dbReference type="Pfam" id="PF00534"/>
    </source>
</evidence>
<evidence type="ECO:0000256" key="8">
    <source>
        <dbReference type="ARBA" id="ARBA00022679"/>
    </source>
</evidence>
<dbReference type="PhylomeDB" id="A7TE80"/>
<feature type="domain" description="Glycosyltransferase subfamily 4-like N-terminal" evidence="18">
    <location>
        <begin position="20"/>
        <end position="199"/>
    </location>
</feature>
<keyword evidence="7 16" id="KW-0328">Glycosyltransferase</keyword>
<gene>
    <name evidence="19" type="ORF">Kpol_1002p49</name>
</gene>
<feature type="domain" description="Glycosyl transferase family 1" evidence="17">
    <location>
        <begin position="208"/>
        <end position="399"/>
    </location>
</feature>
<dbReference type="InParanoid" id="A7TE80"/>
<dbReference type="SUPFAM" id="SSF53756">
    <property type="entry name" value="UDP-Glycosyltransferase/glycogen phosphorylase"/>
    <property type="match status" value="1"/>
</dbReference>
<organism evidence="20">
    <name type="scientific">Vanderwaltozyma polyspora (strain ATCC 22028 / DSM 70294 / BCRC 21397 / CBS 2163 / NBRC 10782 / NRRL Y-8283 / UCD 57-17)</name>
    <name type="common">Kluyveromyces polysporus</name>
    <dbReference type="NCBI Taxonomy" id="436907"/>
    <lineage>
        <taxon>Eukaryota</taxon>
        <taxon>Fungi</taxon>
        <taxon>Dikarya</taxon>
        <taxon>Ascomycota</taxon>
        <taxon>Saccharomycotina</taxon>
        <taxon>Saccharomycetes</taxon>
        <taxon>Saccharomycetales</taxon>
        <taxon>Saccharomycetaceae</taxon>
        <taxon>Vanderwaltozyma</taxon>
    </lineage>
</organism>
<evidence type="ECO:0000313" key="19">
    <source>
        <dbReference type="EMBL" id="EDO19402.1"/>
    </source>
</evidence>
<reference evidence="19 20" key="1">
    <citation type="journal article" date="2007" name="Proc. Natl. Acad. Sci. U.S.A.">
        <title>Independent sorting-out of thousands of duplicated gene pairs in two yeast species descended from a whole-genome duplication.</title>
        <authorList>
            <person name="Scannell D.R."/>
            <person name="Frank A.C."/>
            <person name="Conant G.C."/>
            <person name="Byrne K.P."/>
            <person name="Woolfit M."/>
            <person name="Wolfe K.H."/>
        </authorList>
    </citation>
    <scope>NUCLEOTIDE SEQUENCE [LARGE SCALE GENOMIC DNA]</scope>
    <source>
        <strain evidence="20">ATCC 22028 / DSM 70294 / BCRC 21397 / CBS 2163 / NBRC 10782 / NRRL Y-8283 / UCD 57-17</strain>
    </source>
</reference>
<comment type="pathway">
    <text evidence="3 16">Protein modification; protein glycosylation.</text>
</comment>
<comment type="similarity">
    <text evidence="16">Belongs to the glycosyltransferase group 1 family.</text>
</comment>
<dbReference type="InterPro" id="IPR001296">
    <property type="entry name" value="Glyco_trans_1"/>
</dbReference>
<dbReference type="HOGENOM" id="CLU_030619_1_0_1"/>
<dbReference type="Gene3D" id="3.40.50.2000">
    <property type="entry name" value="Glycogen Phosphorylase B"/>
    <property type="match status" value="2"/>
</dbReference>
<evidence type="ECO:0000256" key="15">
    <source>
        <dbReference type="ARBA" id="ARBA00045104"/>
    </source>
</evidence>
<comment type="catalytic activity">
    <reaction evidence="15 16">
        <text>an alpha-D-Man-(1-&gt;3)-beta-D-Man-(1-&gt;4)-beta-D-GlcNAc-(1-&gt;4)-alpha-D-GlcNAc-diphospho-di-trans,poly-cis-dolichol + GDP-alpha-D-mannose = an alpha-D-Man-(1-&gt;3)-[alpha-D-Man-(1-&gt;6)]-beta-D-Man-(1-&gt;4)-beta-D-GlcNAc-(1-&gt;4)-alpha-D-GlcNAc-diphospho-di-trans,poly-cis-dolichol + GDP + H(+)</text>
        <dbReference type="Rhea" id="RHEA:29519"/>
        <dbReference type="Rhea" id="RHEA-COMP:19513"/>
        <dbReference type="Rhea" id="RHEA-COMP:19515"/>
        <dbReference type="ChEBI" id="CHEBI:15378"/>
        <dbReference type="ChEBI" id="CHEBI:57527"/>
        <dbReference type="ChEBI" id="CHEBI:58189"/>
        <dbReference type="ChEBI" id="CHEBI:132510"/>
        <dbReference type="ChEBI" id="CHEBI:132511"/>
        <dbReference type="EC" id="2.4.1.257"/>
    </reaction>
    <physiologicalReaction direction="left-to-right" evidence="15 16">
        <dbReference type="Rhea" id="RHEA:29520"/>
    </physiologicalReaction>
</comment>
<evidence type="ECO:0000313" key="20">
    <source>
        <dbReference type="Proteomes" id="UP000000267"/>
    </source>
</evidence>
<evidence type="ECO:0000256" key="7">
    <source>
        <dbReference type="ARBA" id="ARBA00022676"/>
    </source>
</evidence>
<evidence type="ECO:0000256" key="5">
    <source>
        <dbReference type="ARBA" id="ARBA00012649"/>
    </source>
</evidence>
<comment type="subcellular location">
    <subcellularLocation>
        <location evidence="2">Endoplasmic reticulum membrane</location>
        <topology evidence="2">Multi-pass membrane protein</topology>
    </subcellularLocation>
</comment>
<dbReference type="GO" id="GO:0006488">
    <property type="term" value="P:dolichol-linked oligosaccharide biosynthetic process"/>
    <property type="evidence" value="ECO:0007669"/>
    <property type="project" value="EnsemblFungi"/>
</dbReference>
<dbReference type="GO" id="GO:0004378">
    <property type="term" value="F:GDP-Man:Man(1)GlcNAc(2)-PP-Dol alpha-1,3-mannosyltransferase activity"/>
    <property type="evidence" value="ECO:0007669"/>
    <property type="project" value="UniProtKB-UniRule"/>
</dbReference>
<evidence type="ECO:0000259" key="18">
    <source>
        <dbReference type="Pfam" id="PF13439"/>
    </source>
</evidence>
<evidence type="ECO:0000256" key="3">
    <source>
        <dbReference type="ARBA" id="ARBA00004922"/>
    </source>
</evidence>
<dbReference type="PANTHER" id="PTHR45918:SF1">
    <property type="entry name" value="ALPHA-1,3_1,6-MANNOSYLTRANSFERASE ALG2"/>
    <property type="match status" value="1"/>
</dbReference>
<keyword evidence="12" id="KW-0472">Membrane</keyword>
<keyword evidence="13" id="KW-0325">Glycoprotein</keyword>
<keyword evidence="11" id="KW-1133">Transmembrane helix</keyword>
<evidence type="ECO:0000256" key="16">
    <source>
        <dbReference type="RuleBase" id="RU367136"/>
    </source>
</evidence>
<dbReference type="OrthoDB" id="448893at2759"/>
<evidence type="ECO:0000256" key="12">
    <source>
        <dbReference type="ARBA" id="ARBA00023136"/>
    </source>
</evidence>
<keyword evidence="9" id="KW-0812">Transmembrane</keyword>
<name>A7TE80_VANPO</name>
<proteinExistence type="inferred from homology"/>
<evidence type="ECO:0000256" key="10">
    <source>
        <dbReference type="ARBA" id="ARBA00022824"/>
    </source>
</evidence>
<dbReference type="EC" id="2.4.1.132" evidence="5 16"/>
<dbReference type="InterPro" id="IPR027054">
    <property type="entry name" value="ALG2"/>
</dbReference>
<dbReference type="PANTHER" id="PTHR45918">
    <property type="entry name" value="ALPHA-1,3/1,6-MANNOSYLTRANSFERASE ALG2"/>
    <property type="match status" value="1"/>
</dbReference>
<dbReference type="Pfam" id="PF13439">
    <property type="entry name" value="Glyco_transf_4"/>
    <property type="match status" value="1"/>
</dbReference>
<dbReference type="STRING" id="436907.A7TE80"/>
<dbReference type="GeneID" id="5547752"/>
<comment type="catalytic activity">
    <reaction evidence="14 16">
        <text>a beta-D-Man-(1-&gt;4)-beta-D-GlcNAc-(1-&gt;4)-alpha-D-GlcNAc-diphospho-di-trans,poly-cis-dolichol + GDP-alpha-D-mannose = an alpha-D-Man-(1-&gt;3)-beta-D-Man-(1-&gt;4)-beta-D-GlcNAc-(1-&gt;4)-alpha-D-GlcNAc-diphospho-di-trans,poly-cis-dolichol + GDP + H(+)</text>
        <dbReference type="Rhea" id="RHEA:29515"/>
        <dbReference type="Rhea" id="RHEA-COMP:19511"/>
        <dbReference type="Rhea" id="RHEA-COMP:19513"/>
        <dbReference type="ChEBI" id="CHEBI:15378"/>
        <dbReference type="ChEBI" id="CHEBI:57527"/>
        <dbReference type="ChEBI" id="CHEBI:58189"/>
        <dbReference type="ChEBI" id="CHEBI:58472"/>
        <dbReference type="ChEBI" id="CHEBI:132510"/>
        <dbReference type="EC" id="2.4.1.132"/>
    </reaction>
    <physiologicalReaction direction="left-to-right" evidence="14 16">
        <dbReference type="Rhea" id="RHEA:29516"/>
    </physiologicalReaction>
</comment>
<accession>A7TE80</accession>
<dbReference type="eggNOG" id="KOG0853">
    <property type="taxonomic scope" value="Eukaryota"/>
</dbReference>
<evidence type="ECO:0000256" key="14">
    <source>
        <dbReference type="ARBA" id="ARBA00045103"/>
    </source>
</evidence>
<dbReference type="EMBL" id="DS480379">
    <property type="protein sequence ID" value="EDO19402.1"/>
    <property type="molecule type" value="Genomic_DNA"/>
</dbReference>
<evidence type="ECO:0000256" key="6">
    <source>
        <dbReference type="ARBA" id="ARBA00019218"/>
    </source>
</evidence>
<keyword evidence="10 16" id="KW-0256">Endoplasmic reticulum</keyword>
<dbReference type="OMA" id="AMYMKCP"/>
<evidence type="ECO:0000256" key="13">
    <source>
        <dbReference type="ARBA" id="ARBA00023180"/>
    </source>
</evidence>